<comment type="caution">
    <text evidence="2">The sequence shown here is derived from an EMBL/GenBank/DDBJ whole genome shotgun (WGS) entry which is preliminary data.</text>
</comment>
<dbReference type="Proteomes" id="UP000735874">
    <property type="component" value="Unassembled WGS sequence"/>
</dbReference>
<gene>
    <name evidence="1" type="ORF">PC113_g24614</name>
    <name evidence="2" type="ORF">PC115_g24761</name>
    <name evidence="3" type="ORF">PC117_g27448</name>
    <name evidence="4" type="ORF">PC118_g24892</name>
    <name evidence="5" type="ORF">PC129_g24506</name>
</gene>
<dbReference type="VEuPathDB" id="FungiDB:PC110_g16806"/>
<evidence type="ECO:0000313" key="2">
    <source>
        <dbReference type="EMBL" id="KAG2871820.1"/>
    </source>
</evidence>
<reference evidence="2" key="1">
    <citation type="submission" date="2018-10" db="EMBL/GenBank/DDBJ databases">
        <title>Effector identification in a new, highly contiguous assembly of the strawberry crown rot pathogen Phytophthora cactorum.</title>
        <authorList>
            <person name="Armitage A.D."/>
            <person name="Nellist C.F."/>
            <person name="Bates H."/>
            <person name="Vickerstaff R.J."/>
            <person name="Harrison R.J."/>
        </authorList>
    </citation>
    <scope>NUCLEOTIDE SEQUENCE</scope>
    <source>
        <strain evidence="1">15-7</strain>
        <strain evidence="2">4032</strain>
        <strain evidence="3">4040</strain>
        <strain evidence="4">P415</strain>
        <strain evidence="5">P421</strain>
    </source>
</reference>
<dbReference type="EMBL" id="RCMI01003659">
    <property type="protein sequence ID" value="KAG2871820.1"/>
    <property type="molecule type" value="Genomic_DNA"/>
</dbReference>
<evidence type="ECO:0000313" key="1">
    <source>
        <dbReference type="EMBL" id="KAG2801298.1"/>
    </source>
</evidence>
<protein>
    <submittedName>
        <fullName evidence="2">Uncharacterized protein</fullName>
    </submittedName>
</protein>
<dbReference type="Proteomes" id="UP000697107">
    <property type="component" value="Unassembled WGS sequence"/>
</dbReference>
<dbReference type="Gene3D" id="2.60.20.10">
    <property type="entry name" value="Crystallins"/>
    <property type="match status" value="1"/>
</dbReference>
<dbReference type="EMBL" id="RCMG01003377">
    <property type="protein sequence ID" value="KAG2801298.1"/>
    <property type="molecule type" value="Genomic_DNA"/>
</dbReference>
<dbReference type="Proteomes" id="UP000736787">
    <property type="component" value="Unassembled WGS sequence"/>
</dbReference>
<proteinExistence type="predicted"/>
<dbReference type="EMBL" id="RCML01003581">
    <property type="protein sequence ID" value="KAG2954096.1"/>
    <property type="molecule type" value="Genomic_DNA"/>
</dbReference>
<dbReference type="EMBL" id="RCMK01003373">
    <property type="protein sequence ID" value="KAG2875275.1"/>
    <property type="molecule type" value="Genomic_DNA"/>
</dbReference>
<evidence type="ECO:0000313" key="3">
    <source>
        <dbReference type="EMBL" id="KAG2875275.1"/>
    </source>
</evidence>
<evidence type="ECO:0000313" key="6">
    <source>
        <dbReference type="Proteomes" id="UP000774804"/>
    </source>
</evidence>
<dbReference type="EMBL" id="RCMV01003761">
    <property type="protein sequence ID" value="KAG3197614.1"/>
    <property type="molecule type" value="Genomic_DNA"/>
</dbReference>
<evidence type="ECO:0000313" key="4">
    <source>
        <dbReference type="EMBL" id="KAG2954096.1"/>
    </source>
</evidence>
<dbReference type="Proteomes" id="UP000760860">
    <property type="component" value="Unassembled WGS sequence"/>
</dbReference>
<evidence type="ECO:0000313" key="5">
    <source>
        <dbReference type="EMBL" id="KAG3197614.1"/>
    </source>
</evidence>
<accession>A0A8T1A431</accession>
<dbReference type="AlphaFoldDB" id="A0A8T1A431"/>
<name>A0A8T1A431_9STRA</name>
<organism evidence="2 6">
    <name type="scientific">Phytophthora cactorum</name>
    <dbReference type="NCBI Taxonomy" id="29920"/>
    <lineage>
        <taxon>Eukaryota</taxon>
        <taxon>Sar</taxon>
        <taxon>Stramenopiles</taxon>
        <taxon>Oomycota</taxon>
        <taxon>Peronosporomycetes</taxon>
        <taxon>Peronosporales</taxon>
        <taxon>Peronosporaceae</taxon>
        <taxon>Phytophthora</taxon>
    </lineage>
</organism>
<sequence>MKITNAMEGELRLYKEPYFKRLRLLIKVSAGNLCYDMSCDGIRDVISSARWTGLPATGSTFADGHVKIAFYAGKNCTGKVTMLNTNVGEVPNFAQSEIDNATASIAVLETSNTMQHPTKNLCNW</sequence>
<dbReference type="Proteomes" id="UP000774804">
    <property type="component" value="Unassembled WGS sequence"/>
</dbReference>